<feature type="transmembrane region" description="Helical" evidence="1">
    <location>
        <begin position="249"/>
        <end position="266"/>
    </location>
</feature>
<reference evidence="3" key="1">
    <citation type="submission" date="2017-02" db="EMBL/GenBank/DDBJ databases">
        <authorList>
            <person name="Varghese N."/>
            <person name="Submissions S."/>
        </authorList>
    </citation>
    <scope>NUCLEOTIDE SEQUENCE [LARGE SCALE GENOMIC DNA]</scope>
    <source>
        <strain evidence="3">DSM 22270</strain>
    </source>
</reference>
<protein>
    <recommendedName>
        <fullName evidence="4">Cytochrome C and Quinol oxidase polypeptide I</fullName>
    </recommendedName>
</protein>
<feature type="transmembrane region" description="Helical" evidence="1">
    <location>
        <begin position="220"/>
        <end position="237"/>
    </location>
</feature>
<keyword evidence="1" id="KW-1133">Transmembrane helix</keyword>
<dbReference type="STRING" id="651661.SAMN05660293_00064"/>
<feature type="transmembrane region" description="Helical" evidence="1">
    <location>
        <begin position="369"/>
        <end position="390"/>
    </location>
</feature>
<feature type="transmembrane region" description="Helical" evidence="1">
    <location>
        <begin position="57"/>
        <end position="76"/>
    </location>
</feature>
<sequence>MNDIHIGKAPPAWIVLPFYATGAVFFLVLTILLFLSAEDLTRHYFSPHLLAVVHTAALGWGTMIIFGAAYELLPVFCERDLYSKRLAILSYILLTAGIAHLIPAFWWFKAGGLMITGGSLVFMATFCYVLNVLFTAQSTNNHLIHQRFLTSSALWLLVTVTLGLCLAVNLRYPFMSRNHLDVMKLHAHAGLAGWFLQLITGVSVKLVPMFLISKPGKTKWVQAAWILQNTGLILFLFDNHLNNNAGRDMLYAFVCGLGIIAWLYFLYDVFRNRLRKRIDLPMKHTLVSFIFLIAALMTIPVAHHSISAKWTLIYGLLLLLGWITSIILGQTFKTLPFIVWNEHYKKLTGRSSVPLPSDLYNLRILKCQFYIYLFALASLVAGMIVNNLLIIRLASILWILLAGLYAANIVKIMFHQPNTTNENGAR</sequence>
<dbReference type="Gene3D" id="1.20.210.10">
    <property type="entry name" value="Cytochrome c oxidase-like, subunit I domain"/>
    <property type="match status" value="2"/>
</dbReference>
<keyword evidence="1" id="KW-0472">Membrane</keyword>
<keyword evidence="3" id="KW-1185">Reference proteome</keyword>
<dbReference type="RefSeq" id="WP_082212696.1">
    <property type="nucleotide sequence ID" value="NZ_FUZA01000001.1"/>
</dbReference>
<dbReference type="InterPro" id="IPR036927">
    <property type="entry name" value="Cyt_c_oxase-like_su1_sf"/>
</dbReference>
<proteinExistence type="predicted"/>
<evidence type="ECO:0000313" key="3">
    <source>
        <dbReference type="Proteomes" id="UP000190897"/>
    </source>
</evidence>
<feature type="transmembrane region" description="Helical" evidence="1">
    <location>
        <begin position="312"/>
        <end position="340"/>
    </location>
</feature>
<gene>
    <name evidence="2" type="ORF">SAMN05660293_00064</name>
</gene>
<feature type="transmembrane region" description="Helical" evidence="1">
    <location>
        <begin position="12"/>
        <end position="37"/>
    </location>
</feature>
<feature type="transmembrane region" description="Helical" evidence="1">
    <location>
        <begin position="396"/>
        <end position="414"/>
    </location>
</feature>
<keyword evidence="1" id="KW-0812">Transmembrane</keyword>
<dbReference type="Proteomes" id="UP000190897">
    <property type="component" value="Unassembled WGS sequence"/>
</dbReference>
<dbReference type="EMBL" id="FUZA01000001">
    <property type="protein sequence ID" value="SKB43039.1"/>
    <property type="molecule type" value="Genomic_DNA"/>
</dbReference>
<feature type="transmembrane region" description="Helical" evidence="1">
    <location>
        <begin position="114"/>
        <end position="136"/>
    </location>
</feature>
<organism evidence="2 3">
    <name type="scientific">Dyadobacter psychrophilus</name>
    <dbReference type="NCBI Taxonomy" id="651661"/>
    <lineage>
        <taxon>Bacteria</taxon>
        <taxon>Pseudomonadati</taxon>
        <taxon>Bacteroidota</taxon>
        <taxon>Cytophagia</taxon>
        <taxon>Cytophagales</taxon>
        <taxon>Spirosomataceae</taxon>
        <taxon>Dyadobacter</taxon>
    </lineage>
</organism>
<feature type="transmembrane region" description="Helical" evidence="1">
    <location>
        <begin position="192"/>
        <end position="213"/>
    </location>
</feature>
<dbReference type="AlphaFoldDB" id="A0A1T5B7K4"/>
<evidence type="ECO:0000313" key="2">
    <source>
        <dbReference type="EMBL" id="SKB43039.1"/>
    </source>
</evidence>
<evidence type="ECO:0000256" key="1">
    <source>
        <dbReference type="SAM" id="Phobius"/>
    </source>
</evidence>
<evidence type="ECO:0008006" key="4">
    <source>
        <dbReference type="Google" id="ProtNLM"/>
    </source>
</evidence>
<dbReference type="OrthoDB" id="5245199at2"/>
<name>A0A1T5B7K4_9BACT</name>
<feature type="transmembrane region" description="Helical" evidence="1">
    <location>
        <begin position="286"/>
        <end position="306"/>
    </location>
</feature>
<feature type="transmembrane region" description="Helical" evidence="1">
    <location>
        <begin position="148"/>
        <end position="172"/>
    </location>
</feature>
<accession>A0A1T5B7K4</accession>
<feature type="transmembrane region" description="Helical" evidence="1">
    <location>
        <begin position="88"/>
        <end position="108"/>
    </location>
</feature>
<dbReference type="SUPFAM" id="SSF81442">
    <property type="entry name" value="Cytochrome c oxidase subunit I-like"/>
    <property type="match status" value="1"/>
</dbReference>